<dbReference type="Proteomes" id="UP000268535">
    <property type="component" value="Unassembled WGS sequence"/>
</dbReference>
<accession>A0A4P9WXK3</accession>
<feature type="region of interest" description="Disordered" evidence="7">
    <location>
        <begin position="1"/>
        <end position="20"/>
    </location>
</feature>
<dbReference type="InterPro" id="IPR013088">
    <property type="entry name" value="Znf_NHR/GATA"/>
</dbReference>
<protein>
    <recommendedName>
        <fullName evidence="8">GATA-type domain-containing protein</fullName>
    </recommendedName>
</protein>
<name>A0A4P9WXK3_9FUNG</name>
<dbReference type="InterPro" id="IPR000679">
    <property type="entry name" value="Znf_GATA"/>
</dbReference>
<dbReference type="SUPFAM" id="SSF57716">
    <property type="entry name" value="Glucocorticoid receptor-like (DNA-binding domain)"/>
    <property type="match status" value="1"/>
</dbReference>
<feature type="compositionally biased region" description="Polar residues" evidence="7">
    <location>
        <begin position="1"/>
        <end position="10"/>
    </location>
</feature>
<evidence type="ECO:0000256" key="1">
    <source>
        <dbReference type="ARBA" id="ARBA00022723"/>
    </source>
</evidence>
<dbReference type="PROSITE" id="PS50114">
    <property type="entry name" value="GATA_ZN_FINGER_2"/>
    <property type="match status" value="1"/>
</dbReference>
<keyword evidence="1" id="KW-0479">Metal-binding</keyword>
<dbReference type="Pfam" id="PF00320">
    <property type="entry name" value="GATA"/>
    <property type="match status" value="1"/>
</dbReference>
<evidence type="ECO:0000256" key="6">
    <source>
        <dbReference type="PROSITE-ProRule" id="PRU00094"/>
    </source>
</evidence>
<dbReference type="GO" id="GO:0043565">
    <property type="term" value="F:sequence-specific DNA binding"/>
    <property type="evidence" value="ECO:0007669"/>
    <property type="project" value="InterPro"/>
</dbReference>
<evidence type="ECO:0000256" key="4">
    <source>
        <dbReference type="ARBA" id="ARBA00023015"/>
    </source>
</evidence>
<keyword evidence="2 6" id="KW-0863">Zinc-finger</keyword>
<dbReference type="PROSITE" id="PS00344">
    <property type="entry name" value="GATA_ZN_FINGER_1"/>
    <property type="match status" value="1"/>
</dbReference>
<dbReference type="GO" id="GO:0006355">
    <property type="term" value="P:regulation of DNA-templated transcription"/>
    <property type="evidence" value="ECO:0007669"/>
    <property type="project" value="InterPro"/>
</dbReference>
<dbReference type="PANTHER" id="PTHR47172:SF24">
    <property type="entry name" value="GATA ZINC FINGER DOMAIN-CONTAINING PROTEIN 14-RELATED"/>
    <property type="match status" value="1"/>
</dbReference>
<dbReference type="CDD" id="cd00202">
    <property type="entry name" value="ZnF_GATA"/>
    <property type="match status" value="1"/>
</dbReference>
<evidence type="ECO:0000256" key="5">
    <source>
        <dbReference type="ARBA" id="ARBA00023163"/>
    </source>
</evidence>
<feature type="non-terminal residue" evidence="9">
    <location>
        <position position="1"/>
    </location>
</feature>
<feature type="domain" description="GATA-type" evidence="8">
    <location>
        <begin position="1"/>
        <end position="30"/>
    </location>
</feature>
<sequence length="58" mass="6484">CQSCGTTQSSEWRKGPHGPKTLCNACGLIYSKRIRQQQESEQQQQQQQQQPSPGARPA</sequence>
<keyword evidence="4" id="KW-0805">Transcription regulation</keyword>
<evidence type="ECO:0000313" key="10">
    <source>
        <dbReference type="Proteomes" id="UP000268535"/>
    </source>
</evidence>
<proteinExistence type="predicted"/>
<keyword evidence="5" id="KW-0804">Transcription</keyword>
<evidence type="ECO:0000259" key="8">
    <source>
        <dbReference type="PROSITE" id="PS50114"/>
    </source>
</evidence>
<evidence type="ECO:0000256" key="7">
    <source>
        <dbReference type="SAM" id="MobiDB-lite"/>
    </source>
</evidence>
<evidence type="ECO:0000256" key="2">
    <source>
        <dbReference type="ARBA" id="ARBA00022771"/>
    </source>
</evidence>
<evidence type="ECO:0000256" key="3">
    <source>
        <dbReference type="ARBA" id="ARBA00022833"/>
    </source>
</evidence>
<keyword evidence="3" id="KW-0862">Zinc</keyword>
<evidence type="ECO:0000313" key="9">
    <source>
        <dbReference type="EMBL" id="RKO96988.1"/>
    </source>
</evidence>
<organism evidence="9 10">
    <name type="scientific">Caulochytrium protostelioides</name>
    <dbReference type="NCBI Taxonomy" id="1555241"/>
    <lineage>
        <taxon>Eukaryota</taxon>
        <taxon>Fungi</taxon>
        <taxon>Fungi incertae sedis</taxon>
        <taxon>Chytridiomycota</taxon>
        <taxon>Chytridiomycota incertae sedis</taxon>
        <taxon>Chytridiomycetes</taxon>
        <taxon>Caulochytriales</taxon>
        <taxon>Caulochytriaceae</taxon>
        <taxon>Caulochytrium</taxon>
    </lineage>
</organism>
<gene>
    <name evidence="9" type="ORF">CAUPRSCDRAFT_7195</name>
</gene>
<dbReference type="EMBL" id="ML009479">
    <property type="protein sequence ID" value="RKO96988.1"/>
    <property type="molecule type" value="Genomic_DNA"/>
</dbReference>
<dbReference type="Gene3D" id="3.30.50.10">
    <property type="entry name" value="Erythroid Transcription Factor GATA-1, subunit A"/>
    <property type="match status" value="1"/>
</dbReference>
<dbReference type="AlphaFoldDB" id="A0A4P9WXK3"/>
<feature type="compositionally biased region" description="Low complexity" evidence="7">
    <location>
        <begin position="37"/>
        <end position="58"/>
    </location>
</feature>
<dbReference type="GO" id="GO:0008270">
    <property type="term" value="F:zinc ion binding"/>
    <property type="evidence" value="ECO:0007669"/>
    <property type="project" value="UniProtKB-KW"/>
</dbReference>
<dbReference type="PANTHER" id="PTHR47172">
    <property type="entry name" value="OS01G0976800 PROTEIN"/>
    <property type="match status" value="1"/>
</dbReference>
<reference evidence="10" key="1">
    <citation type="journal article" date="2018" name="Nat. Microbiol.">
        <title>Leveraging single-cell genomics to expand the fungal tree of life.</title>
        <authorList>
            <person name="Ahrendt S.R."/>
            <person name="Quandt C.A."/>
            <person name="Ciobanu D."/>
            <person name="Clum A."/>
            <person name="Salamov A."/>
            <person name="Andreopoulos B."/>
            <person name="Cheng J.F."/>
            <person name="Woyke T."/>
            <person name="Pelin A."/>
            <person name="Henrissat B."/>
            <person name="Reynolds N.K."/>
            <person name="Benny G.L."/>
            <person name="Smith M.E."/>
            <person name="James T.Y."/>
            <person name="Grigoriev I.V."/>
        </authorList>
    </citation>
    <scope>NUCLEOTIDE SEQUENCE [LARGE SCALE GENOMIC DNA]</scope>
    <source>
        <strain evidence="10">ATCC 52028</strain>
    </source>
</reference>
<dbReference type="SMART" id="SM00401">
    <property type="entry name" value="ZnF_GATA"/>
    <property type="match status" value="1"/>
</dbReference>
<feature type="region of interest" description="Disordered" evidence="7">
    <location>
        <begin position="34"/>
        <end position="58"/>
    </location>
</feature>